<evidence type="ECO:0000259" key="4">
    <source>
        <dbReference type="Pfam" id="PF13472"/>
    </source>
</evidence>
<dbReference type="CDD" id="cd01833">
    <property type="entry name" value="XynB_like"/>
    <property type="match status" value="1"/>
</dbReference>
<keyword evidence="3" id="KW-0472">Membrane</keyword>
<dbReference type="InterPro" id="IPR036514">
    <property type="entry name" value="SGNH_hydro_sf"/>
</dbReference>
<evidence type="ECO:0000313" key="5">
    <source>
        <dbReference type="EMBL" id="NAS25745.1"/>
    </source>
</evidence>
<keyword evidence="6" id="KW-1185">Reference proteome</keyword>
<dbReference type="Proteomes" id="UP000479526">
    <property type="component" value="Unassembled WGS sequence"/>
</dbReference>
<dbReference type="PANTHER" id="PTHR30383">
    <property type="entry name" value="THIOESTERASE 1/PROTEASE 1/LYSOPHOSPHOLIPASE L1"/>
    <property type="match status" value="1"/>
</dbReference>
<dbReference type="EMBL" id="WXEW01000009">
    <property type="protein sequence ID" value="NAS25745.1"/>
    <property type="molecule type" value="Genomic_DNA"/>
</dbReference>
<dbReference type="GO" id="GO:0004622">
    <property type="term" value="F:phosphatidylcholine lysophospholipase activity"/>
    <property type="evidence" value="ECO:0007669"/>
    <property type="project" value="TreeGrafter"/>
</dbReference>
<feature type="transmembrane region" description="Helical" evidence="3">
    <location>
        <begin position="124"/>
        <end position="145"/>
    </location>
</feature>
<dbReference type="SUPFAM" id="SSF69318">
    <property type="entry name" value="Integrin alpha N-terminal domain"/>
    <property type="match status" value="2"/>
</dbReference>
<dbReference type="InterPro" id="IPR013517">
    <property type="entry name" value="FG-GAP"/>
</dbReference>
<reference evidence="5 6" key="1">
    <citation type="submission" date="2020-01" db="EMBL/GenBank/DDBJ databases">
        <title>Herbidospora sp. NEAU-GS84 nov., a novel actinomycete isolated from soil.</title>
        <authorList>
            <person name="Han L."/>
        </authorList>
    </citation>
    <scope>NUCLEOTIDE SEQUENCE [LARGE SCALE GENOMIC DNA]</scope>
    <source>
        <strain evidence="5 6">NEAU-GS84</strain>
    </source>
</reference>
<dbReference type="SUPFAM" id="SSF52266">
    <property type="entry name" value="SGNH hydrolase"/>
    <property type="match status" value="1"/>
</dbReference>
<comment type="caution">
    <text evidence="5">The sequence shown here is derived from an EMBL/GenBank/DDBJ whole genome shotgun (WGS) entry which is preliminary data.</text>
</comment>
<dbReference type="InterPro" id="IPR051532">
    <property type="entry name" value="Ester_Hydrolysis_Enzymes"/>
</dbReference>
<feature type="domain" description="SGNH hydrolase-type esterase" evidence="4">
    <location>
        <begin position="285"/>
        <end position="467"/>
    </location>
</feature>
<organism evidence="5 6">
    <name type="scientific">Herbidospora solisilvae</name>
    <dbReference type="NCBI Taxonomy" id="2696284"/>
    <lineage>
        <taxon>Bacteria</taxon>
        <taxon>Bacillati</taxon>
        <taxon>Actinomycetota</taxon>
        <taxon>Actinomycetes</taxon>
        <taxon>Streptosporangiales</taxon>
        <taxon>Streptosporangiaceae</taxon>
        <taxon>Herbidospora</taxon>
    </lineage>
</organism>
<dbReference type="Gene3D" id="2.130.10.130">
    <property type="entry name" value="Integrin alpha, N-terminal"/>
    <property type="match status" value="1"/>
</dbReference>
<accession>A0A7C9J6I1</accession>
<dbReference type="InterPro" id="IPR028994">
    <property type="entry name" value="Integrin_alpha_N"/>
</dbReference>
<dbReference type="Pfam" id="PF13517">
    <property type="entry name" value="FG-GAP_3"/>
    <property type="match status" value="2"/>
</dbReference>
<evidence type="ECO:0000313" key="6">
    <source>
        <dbReference type="Proteomes" id="UP000479526"/>
    </source>
</evidence>
<sequence>MPVTGGKIRRSGRVVIALLVILTLVMRPGLEPLAHAATTEVTFTITLPSGFDRADTQAYVAELNGRNDLLSDTIRQELTRHPLEGAPNRNWGDFDGQLTVTGTGISLTIESDQVRTNGSWWSDALIALAALAAALVIRAGCMLAMNSTGVGLVISKPACAGLAAALGTFFMQAIWMYRDGALGDKDRLRRAACLAAAAAIVAAAWEAGIGDYVNPRTLGQFGADVKAVLDSAATAIRGWWSSLATAMTDAGTWISSQMGALGRGIRDAAIELGRYHPSNLRVMPMGDSITVGYGGIGDNTEEYVGYRRELLSRLQAAGHSVDFVGSQDSGAGSIPDTDHEGHGGRRIDHIDDLAECAIRRYRPNVVLLHIGTNDMNRNFDVGNAHHRLAALIRKITNAAPETTVLVSGLVPSQDDAINARIAAYNSRIPDMARTLAAEGRRVRALGMGAVTEADLRDKLHPGQGGYDKMGKTFNTAIIGALRERVIAGPVAGNPSACQMPQPANPAEGWNAVEQISAGYGYPRDWVRFADMDGDDRDDYLIVQDLGQVRGWLNGGDGRSWTWRGELNAGYGYPRDWVRFADMDGDNRDDYVILQDLGQVRAWLNNGVGQSWTWKGELAGYGYPRDWVRLEDVNGDGLDDYVVIQDHGELRAWINNGPGKDFTWQGEINPGYGYPRDWVRLEDVNGDRKVDYLVVQDNGQVRAWLNDLGGRGWIWQGQLIGDVGVDRNNVRLADVNGDRKTDYLGIGPLGQIGAWFNDRYPGGPTPGNPTPVDPGPPPASPGEGWNHIVQISAGYSYPRDWVRFADMNGDDRDDYLILQDLGQLRGWQNDGTGQGWTWKGELNPGYGYPRDWVRLADMNGDNRDDYVVLQDLGQLRAWQNDGDGTRWTWKGELNPGYGYPRDWVRLEDVNGDGLDDYLVLQDEGELRAWINNGPGQGWTWKGEINPGYGYPRDWVRLKDVNGDRKVDYLIVQDNGQVRAWLNDLGDRGWIWQGQIIGDVGVDRNNVRLHDVDGDRKVDYLGIGPLGQIGAWFNTRYPGTPDNPPPPFPLPPDWQLPLCVANRCP</sequence>
<name>A0A7C9J6I1_9ACTN</name>
<dbReference type="AlphaFoldDB" id="A0A7C9J6I1"/>
<feature type="region of interest" description="Disordered" evidence="2">
    <location>
        <begin position="758"/>
        <end position="779"/>
    </location>
</feature>
<evidence type="ECO:0000256" key="3">
    <source>
        <dbReference type="SAM" id="Phobius"/>
    </source>
</evidence>
<feature type="transmembrane region" description="Helical" evidence="3">
    <location>
        <begin position="157"/>
        <end position="177"/>
    </location>
</feature>
<feature type="compositionally biased region" description="Basic and acidic residues" evidence="2">
    <location>
        <begin position="336"/>
        <end position="345"/>
    </location>
</feature>
<feature type="compositionally biased region" description="Pro residues" evidence="2">
    <location>
        <begin position="762"/>
        <end position="779"/>
    </location>
</feature>
<keyword evidence="1" id="KW-0732">Signal</keyword>
<evidence type="ECO:0000256" key="1">
    <source>
        <dbReference type="ARBA" id="ARBA00022729"/>
    </source>
</evidence>
<dbReference type="PANTHER" id="PTHR30383:SF5">
    <property type="entry name" value="SGNH HYDROLASE-TYPE ESTERASE DOMAIN-CONTAINING PROTEIN"/>
    <property type="match status" value="1"/>
</dbReference>
<gene>
    <name evidence="5" type="ORF">GT755_29200</name>
</gene>
<evidence type="ECO:0000256" key="2">
    <source>
        <dbReference type="SAM" id="MobiDB-lite"/>
    </source>
</evidence>
<dbReference type="Pfam" id="PF13472">
    <property type="entry name" value="Lipase_GDSL_2"/>
    <property type="match status" value="1"/>
</dbReference>
<keyword evidence="3" id="KW-1133">Transmembrane helix</keyword>
<protein>
    <recommendedName>
        <fullName evidence="4">SGNH hydrolase-type esterase domain-containing protein</fullName>
    </recommendedName>
</protein>
<proteinExistence type="predicted"/>
<feature type="region of interest" description="Disordered" evidence="2">
    <location>
        <begin position="325"/>
        <end position="345"/>
    </location>
</feature>
<keyword evidence="3" id="KW-0812">Transmembrane</keyword>
<dbReference type="RefSeq" id="WP_161482783.1">
    <property type="nucleotide sequence ID" value="NZ_WXEW01000009.1"/>
</dbReference>
<dbReference type="Gene3D" id="3.40.50.1110">
    <property type="entry name" value="SGNH hydrolase"/>
    <property type="match status" value="1"/>
</dbReference>
<dbReference type="InterPro" id="IPR013830">
    <property type="entry name" value="SGNH_hydro"/>
</dbReference>